<organism evidence="10 11">
    <name type="scientific">Cloeon dipterum</name>
    <dbReference type="NCBI Taxonomy" id="197152"/>
    <lineage>
        <taxon>Eukaryota</taxon>
        <taxon>Metazoa</taxon>
        <taxon>Ecdysozoa</taxon>
        <taxon>Arthropoda</taxon>
        <taxon>Hexapoda</taxon>
        <taxon>Insecta</taxon>
        <taxon>Pterygota</taxon>
        <taxon>Palaeoptera</taxon>
        <taxon>Ephemeroptera</taxon>
        <taxon>Pisciforma</taxon>
        <taxon>Baetidae</taxon>
        <taxon>Cloeon</taxon>
    </lineage>
</organism>
<feature type="transmembrane region" description="Helical" evidence="7">
    <location>
        <begin position="863"/>
        <end position="885"/>
    </location>
</feature>
<dbReference type="Pfam" id="PF23087">
    <property type="entry name" value="MRH_ELAPOR1_9th"/>
    <property type="match status" value="1"/>
</dbReference>
<comment type="similarity">
    <text evidence="2">Belongs to the ELAPOR family.</text>
</comment>
<keyword evidence="5" id="KW-1015">Disulfide bond</keyword>
<keyword evidence="4 8" id="KW-0732">Signal</keyword>
<comment type="caution">
    <text evidence="10">The sequence shown here is derived from an EMBL/GenBank/DDBJ whole genome shotgun (WGS) entry which is preliminary data.</text>
</comment>
<gene>
    <name evidence="10" type="ORF">CLODIP_2_CD00058</name>
</gene>
<dbReference type="Pfam" id="PF23032">
    <property type="entry name" value="GBD_ELAPOR1-like_3rd"/>
    <property type="match status" value="1"/>
</dbReference>
<proteinExistence type="inferred from homology"/>
<evidence type="ECO:0000256" key="2">
    <source>
        <dbReference type="ARBA" id="ARBA00007627"/>
    </source>
</evidence>
<dbReference type="Proteomes" id="UP000494165">
    <property type="component" value="Unassembled WGS sequence"/>
</dbReference>
<evidence type="ECO:0000256" key="7">
    <source>
        <dbReference type="SAM" id="Phobius"/>
    </source>
</evidence>
<dbReference type="PANTHER" id="PTHR22727:SF15">
    <property type="entry name" value="MRH DOMAIN-CONTAINING PROTEIN"/>
    <property type="match status" value="1"/>
</dbReference>
<dbReference type="AlphaFoldDB" id="A0A8S1DBR4"/>
<name>A0A8S1DBR4_9INSE</name>
<dbReference type="InterPro" id="IPR056610">
    <property type="entry name" value="Elapor1/2_TNFR-like"/>
</dbReference>
<dbReference type="InterPro" id="IPR009011">
    <property type="entry name" value="Man6P_isomerase_rcpt-bd_dom_sf"/>
</dbReference>
<dbReference type="InterPro" id="IPR009030">
    <property type="entry name" value="Growth_fac_rcpt_cys_sf"/>
</dbReference>
<keyword evidence="7" id="KW-0812">Transmembrane</keyword>
<evidence type="ECO:0000256" key="1">
    <source>
        <dbReference type="ARBA" id="ARBA00004251"/>
    </source>
</evidence>
<protein>
    <recommendedName>
        <fullName evidence="9">MRH domain-containing protein</fullName>
    </recommendedName>
</protein>
<dbReference type="SUPFAM" id="SSF50911">
    <property type="entry name" value="Mannose 6-phosphate receptor domain"/>
    <property type="match status" value="1"/>
</dbReference>
<comment type="subcellular location">
    <subcellularLocation>
        <location evidence="1">Cell membrane</location>
        <topology evidence="1">Single-pass type I membrane protein</topology>
    </subcellularLocation>
</comment>
<dbReference type="SUPFAM" id="SSF57184">
    <property type="entry name" value="Growth factor receptor domain"/>
    <property type="match status" value="1"/>
</dbReference>
<dbReference type="InterPro" id="IPR056609">
    <property type="entry name" value="Elapor1-like_3rd"/>
</dbReference>
<dbReference type="InterPro" id="IPR056608">
    <property type="entry name" value="Elapor1/2_GBD"/>
</dbReference>
<evidence type="ECO:0000313" key="10">
    <source>
        <dbReference type="EMBL" id="CAB3379878.1"/>
    </source>
</evidence>
<dbReference type="Pfam" id="PF23031">
    <property type="entry name" value="GBD_ELAPOR1"/>
    <property type="match status" value="1"/>
</dbReference>
<feature type="domain" description="MRH" evidence="9">
    <location>
        <begin position="627"/>
        <end position="813"/>
    </location>
</feature>
<evidence type="ECO:0000256" key="6">
    <source>
        <dbReference type="ARBA" id="ARBA00023180"/>
    </source>
</evidence>
<dbReference type="Pfam" id="PF23091">
    <property type="entry name" value="TNFR_ELAPOR1_6th"/>
    <property type="match status" value="1"/>
</dbReference>
<dbReference type="InterPro" id="IPR056607">
    <property type="entry name" value="Elapor1/2_MRH"/>
</dbReference>
<keyword evidence="11" id="KW-1185">Reference proteome</keyword>
<dbReference type="PANTHER" id="PTHR22727">
    <property type="entry name" value="PROTEIN CBG13728"/>
    <property type="match status" value="1"/>
</dbReference>
<evidence type="ECO:0000256" key="8">
    <source>
        <dbReference type="SAM" id="SignalP"/>
    </source>
</evidence>
<dbReference type="InterPro" id="IPR039181">
    <property type="entry name" value="Elapor1/2"/>
</dbReference>
<dbReference type="Gene3D" id="2.10.50.10">
    <property type="entry name" value="Tumor Necrosis Factor Receptor, subunit A, domain 2"/>
    <property type="match status" value="1"/>
</dbReference>
<accession>A0A8S1DBR4</accession>
<evidence type="ECO:0000256" key="4">
    <source>
        <dbReference type="ARBA" id="ARBA00022729"/>
    </source>
</evidence>
<dbReference type="OrthoDB" id="439917at2759"/>
<dbReference type="EMBL" id="CADEPI010000196">
    <property type="protein sequence ID" value="CAB3379878.1"/>
    <property type="molecule type" value="Genomic_DNA"/>
</dbReference>
<evidence type="ECO:0000313" key="11">
    <source>
        <dbReference type="Proteomes" id="UP000494165"/>
    </source>
</evidence>
<evidence type="ECO:0000259" key="9">
    <source>
        <dbReference type="PROSITE" id="PS51914"/>
    </source>
</evidence>
<keyword evidence="7" id="KW-0472">Membrane</keyword>
<dbReference type="InterPro" id="IPR044865">
    <property type="entry name" value="MRH_dom"/>
</dbReference>
<sequence length="968" mass="105030">MRLLLLLLVGLLADSTSAECALGSDYKFELTPCDPEGGRWRVQVPTSSASHSCTLEQPRRVDSCESSCEAGQFFDLSTLSCGACPPGSYSMGGAVLFDNWDTLPQGFHTQVESFQSSFIGRFGTGVNCTAFGWQAKGDFLASVGGPCAATVTLSVRLARVGNLSYVYQYSNRDVIFDFEAQNEQCQSVADAKEFRWPSVTAEGEWRRQVVQLKPGNNLLQWKTIGMETYPGKPILIKSIEISGTTRATSCSPCRNGTFSAEGSRQCQECPENHFSSRGASSCQPCNPETEFAPKGFSRCIKRHACTSKDFYETRSPCDANNQTRAEYRWLEPKICMAGVSLPPVGPSRPCLPCNPGMSPGPDASCQFCPAEHFSDDGGPCKPCPPNTTPNYGYVFQRWAQLPASMSSSCRQQDGSECGGMTGWHVAGTHVQSGQHHADGAYLLLSLNVPGFRSKGGVVGGRRLEVGRVSFTFELDCKAKCEFVFMQASDRRGVNLVQSWSGATFKREFSHSVYANDSYTFSWAFQKASLTDYDVFSNLLDTDVARIFSINVTNTIDGGASVCLACHQETDEVGCIPCPPGHFVDSNTTQCTQCPPGTTVSNPLAYGIESCQPCGPGLSSTDGVTCTSDCVFAGEPSFDLSALAHETFLVRGSRLFTASGAQYFHVFNISLCGNTQAQCSNNISYQVDGTSSQVNSFVCRTTMVPSAWSDEEVVLSTQSVTLGDELVAVTNNTAFMSMEVIEEFLSQNATLHFYYSTPLATRSCPQGRTTVISLSCDASKHGNGSIVLPSKCPDGTCDGCSFNFLWQTAVACPVCREQDFRLVRGECTGGSQLLHYLAPTNCRVLTNLPATKAVKCQNHIPVELQAIIGGTVMVAATLCGLLLHFWRKTQRLEYKYMKLVQGSGSGSDGAELPPAESCGLDDGEEEDVHFAQPAKQNILNRIKAMTSKVRRKVTAVPLRRYNLQRDDTG</sequence>
<dbReference type="SMART" id="SM01411">
    <property type="entry name" value="Ephrin_rec_like"/>
    <property type="match status" value="2"/>
</dbReference>
<evidence type="ECO:0000256" key="5">
    <source>
        <dbReference type="ARBA" id="ARBA00023157"/>
    </source>
</evidence>
<dbReference type="PROSITE" id="PS51914">
    <property type="entry name" value="MRH"/>
    <property type="match status" value="1"/>
</dbReference>
<evidence type="ECO:0000256" key="3">
    <source>
        <dbReference type="ARBA" id="ARBA00022475"/>
    </source>
</evidence>
<dbReference type="Gene3D" id="2.70.130.10">
    <property type="entry name" value="Mannose-6-phosphate receptor binding domain"/>
    <property type="match status" value="1"/>
</dbReference>
<keyword evidence="6" id="KW-0325">Glycoprotein</keyword>
<keyword evidence="3" id="KW-1003">Cell membrane</keyword>
<reference evidence="10 11" key="1">
    <citation type="submission" date="2020-04" db="EMBL/GenBank/DDBJ databases">
        <authorList>
            <person name="Alioto T."/>
            <person name="Alioto T."/>
            <person name="Gomez Garrido J."/>
        </authorList>
    </citation>
    <scope>NUCLEOTIDE SEQUENCE [LARGE SCALE GENOMIC DNA]</scope>
</reference>
<feature type="chain" id="PRO_5035902189" description="MRH domain-containing protein" evidence="8">
    <location>
        <begin position="19"/>
        <end position="968"/>
    </location>
</feature>
<feature type="signal peptide" evidence="8">
    <location>
        <begin position="1"/>
        <end position="18"/>
    </location>
</feature>
<keyword evidence="7" id="KW-1133">Transmembrane helix</keyword>
<dbReference type="GO" id="GO:0005886">
    <property type="term" value="C:plasma membrane"/>
    <property type="evidence" value="ECO:0007669"/>
    <property type="project" value="UniProtKB-SubCell"/>
</dbReference>